<evidence type="ECO:0000256" key="1">
    <source>
        <dbReference type="SAM" id="MobiDB-lite"/>
    </source>
</evidence>
<dbReference type="AlphaFoldDB" id="A0A1S1LVL8"/>
<reference evidence="2 3" key="1">
    <citation type="submission" date="2016-10" db="EMBL/GenBank/DDBJ databases">
        <title>Evaluation of Human, Veterinary and Environmental Mycobacterium chelonae Isolates by Core Genome Phylogenomic Analysis, Targeted Gene Comparison, and Anti-microbial Susceptibility Patterns: A Tale of Mistaken Identities.</title>
        <authorList>
            <person name="Fogelson S.B."/>
            <person name="Camus A.C."/>
            <person name="Lorenz W."/>
            <person name="Vasireddy R."/>
            <person name="Vasireddy S."/>
            <person name="Smith T."/>
            <person name="Brown-Elliott B.A."/>
            <person name="Wallace R.J.Jr."/>
            <person name="Hasan N.A."/>
            <person name="Reischl U."/>
            <person name="Sanchez S."/>
        </authorList>
    </citation>
    <scope>NUCLEOTIDE SEQUENCE [LARGE SCALE GENOMIC DNA]</scope>
    <source>
        <strain evidence="2 3">15515</strain>
    </source>
</reference>
<dbReference type="Proteomes" id="UP000180043">
    <property type="component" value="Unassembled WGS sequence"/>
</dbReference>
<evidence type="ECO:0008006" key="4">
    <source>
        <dbReference type="Google" id="ProtNLM"/>
    </source>
</evidence>
<feature type="region of interest" description="Disordered" evidence="1">
    <location>
        <begin position="85"/>
        <end position="126"/>
    </location>
</feature>
<accession>A0A1S1LVL8</accession>
<gene>
    <name evidence="2" type="ORF">BKG82_06530</name>
</gene>
<dbReference type="EMBL" id="MLIQ01000011">
    <property type="protein sequence ID" value="OHU60135.1"/>
    <property type="molecule type" value="Genomic_DNA"/>
</dbReference>
<comment type="caution">
    <text evidence="2">The sequence shown here is derived from an EMBL/GenBank/DDBJ whole genome shotgun (WGS) entry which is preliminary data.</text>
</comment>
<sequence length="152" mass="15875">MTMMTKRDVVTAAMSLADDVAEGKLDPATLEQQAVAELRELVGTVVGEDDPLWDLQVQIASGVLASGGIPTDELSEWLAVARRRDGVETEPLSAPVPIPGSDTPSGAVSSVSGDHSSGNGAPDDLADVPREVIARAEEAAMAVITRWRAQQS</sequence>
<evidence type="ECO:0000313" key="2">
    <source>
        <dbReference type="EMBL" id="OHU60135.1"/>
    </source>
</evidence>
<name>A0A1S1LVL8_MYCCH</name>
<proteinExistence type="predicted"/>
<organism evidence="2 3">
    <name type="scientific">Mycobacteroides chelonae</name>
    <name type="common">Mycobacterium chelonae</name>
    <dbReference type="NCBI Taxonomy" id="1774"/>
    <lineage>
        <taxon>Bacteria</taxon>
        <taxon>Bacillati</taxon>
        <taxon>Actinomycetota</taxon>
        <taxon>Actinomycetes</taxon>
        <taxon>Mycobacteriales</taxon>
        <taxon>Mycobacteriaceae</taxon>
        <taxon>Mycobacteroides</taxon>
    </lineage>
</organism>
<protein>
    <recommendedName>
        <fullName evidence="4">Flagellar hook-length control protein</fullName>
    </recommendedName>
</protein>
<evidence type="ECO:0000313" key="3">
    <source>
        <dbReference type="Proteomes" id="UP000180043"/>
    </source>
</evidence>
<feature type="compositionally biased region" description="Polar residues" evidence="1">
    <location>
        <begin position="102"/>
        <end position="119"/>
    </location>
</feature>